<gene>
    <name evidence="1" type="ORF">DDB_G0289889</name>
</gene>
<evidence type="ECO:0000313" key="1">
    <source>
        <dbReference type="EMBL" id="EAL62457.1"/>
    </source>
</evidence>
<comment type="caution">
    <text evidence="1">The sequence shown here is derived from an EMBL/GenBank/DDBJ whole genome shotgun (WGS) entry which is preliminary data.</text>
</comment>
<dbReference type="SUPFAM" id="SSF53474">
    <property type="entry name" value="alpha/beta-Hydrolases"/>
    <property type="match status" value="1"/>
</dbReference>
<accession>Q54GW5</accession>
<dbReference type="PANTHER" id="PTHR20908">
    <property type="entry name" value="LD15586P"/>
    <property type="match status" value="1"/>
</dbReference>
<dbReference type="PANTHER" id="PTHR20908:SF1">
    <property type="entry name" value="LD15586P"/>
    <property type="match status" value="1"/>
</dbReference>
<evidence type="ECO:0000313" key="2">
    <source>
        <dbReference type="Proteomes" id="UP000002195"/>
    </source>
</evidence>
<sequence length="220" mass="25784">MEKFCKIWEGCDVFVNIPPLDFSTILLRMEVKNLIKEIHKYLNNNKNTSKTIYLHGISVGTCYIGSFIKSLNSFENGKYKYILPMIKSIVLDSGMIINEAEVFRGLAKTMKEKGVFGYILASIFPVFKSKWRYYCKYDFPHFLSNDYGWNYLVISGEYDDFFPNTSDLFVELFKNSVNNSNRQIQRKTFDSKHALHFKNHPEEYKKTINDFIALGNCLYL</sequence>
<protein>
    <submittedName>
        <fullName evidence="1">Uncharacterized protein</fullName>
    </submittedName>
</protein>
<dbReference type="ESTHER" id="dicdi-q54gw5">
    <property type="family name" value="Duf_829"/>
</dbReference>
<name>Q54GW5_DICDI</name>
<dbReference type="PaxDb" id="44689-DDB0188618"/>
<dbReference type="VEuPathDB" id="AmoebaDB:DDB_G0289889"/>
<keyword evidence="2" id="KW-1185">Reference proteome</keyword>
<reference evidence="1 2" key="1">
    <citation type="journal article" date="2005" name="Nature">
        <title>The genome of the social amoeba Dictyostelium discoideum.</title>
        <authorList>
            <consortium name="The Dictyostelium discoideum Sequencing Consortium"/>
            <person name="Eichinger L."/>
            <person name="Pachebat J.A."/>
            <person name="Glockner G."/>
            <person name="Rajandream M.A."/>
            <person name="Sucgang R."/>
            <person name="Berriman M."/>
            <person name="Song J."/>
            <person name="Olsen R."/>
            <person name="Szafranski K."/>
            <person name="Xu Q."/>
            <person name="Tunggal B."/>
            <person name="Kummerfeld S."/>
            <person name="Madera M."/>
            <person name="Konfortov B.A."/>
            <person name="Rivero F."/>
            <person name="Bankier A.T."/>
            <person name="Lehmann R."/>
            <person name="Hamlin N."/>
            <person name="Davies R."/>
            <person name="Gaudet P."/>
            <person name="Fey P."/>
            <person name="Pilcher K."/>
            <person name="Chen G."/>
            <person name="Saunders D."/>
            <person name="Sodergren E."/>
            <person name="Davis P."/>
            <person name="Kerhornou A."/>
            <person name="Nie X."/>
            <person name="Hall N."/>
            <person name="Anjard C."/>
            <person name="Hemphill L."/>
            <person name="Bason N."/>
            <person name="Farbrother P."/>
            <person name="Desany B."/>
            <person name="Just E."/>
            <person name="Morio T."/>
            <person name="Rost R."/>
            <person name="Churcher C."/>
            <person name="Cooper J."/>
            <person name="Haydock S."/>
            <person name="van Driessche N."/>
            <person name="Cronin A."/>
            <person name="Goodhead I."/>
            <person name="Muzny D."/>
            <person name="Mourier T."/>
            <person name="Pain A."/>
            <person name="Lu M."/>
            <person name="Harper D."/>
            <person name="Lindsay R."/>
            <person name="Hauser H."/>
            <person name="James K."/>
            <person name="Quiles M."/>
            <person name="Madan Babu M."/>
            <person name="Saito T."/>
            <person name="Buchrieser C."/>
            <person name="Wardroper A."/>
            <person name="Felder M."/>
            <person name="Thangavelu M."/>
            <person name="Johnson D."/>
            <person name="Knights A."/>
            <person name="Loulseged H."/>
            <person name="Mungall K."/>
            <person name="Oliver K."/>
            <person name="Price C."/>
            <person name="Quail M.A."/>
            <person name="Urushihara H."/>
            <person name="Hernandez J."/>
            <person name="Rabbinowitsch E."/>
            <person name="Steffen D."/>
            <person name="Sanders M."/>
            <person name="Ma J."/>
            <person name="Kohara Y."/>
            <person name="Sharp S."/>
            <person name="Simmonds M."/>
            <person name="Spiegler S."/>
            <person name="Tivey A."/>
            <person name="Sugano S."/>
            <person name="White B."/>
            <person name="Walker D."/>
            <person name="Woodward J."/>
            <person name="Winckler T."/>
            <person name="Tanaka Y."/>
            <person name="Shaulsky G."/>
            <person name="Schleicher M."/>
            <person name="Weinstock G."/>
            <person name="Rosenthal A."/>
            <person name="Cox E.C."/>
            <person name="Chisholm R.L."/>
            <person name="Gibbs R."/>
            <person name="Loomis W.F."/>
            <person name="Platzer M."/>
            <person name="Kay R.R."/>
            <person name="Williams J."/>
            <person name="Dear P.H."/>
            <person name="Noegel A.A."/>
            <person name="Barrell B."/>
            <person name="Kuspa A."/>
        </authorList>
    </citation>
    <scope>NUCLEOTIDE SEQUENCE [LARGE SCALE GENOMIC DNA]</scope>
    <source>
        <strain evidence="1 2">AX4</strain>
    </source>
</reference>
<dbReference type="EMBL" id="AAFI02000149">
    <property type="protein sequence ID" value="EAL62457.1"/>
    <property type="molecule type" value="Genomic_DNA"/>
</dbReference>
<proteinExistence type="predicted"/>
<dbReference type="KEGG" id="ddi:DDB_G0289889"/>
<dbReference type="RefSeq" id="XP_635954.1">
    <property type="nucleotide sequence ID" value="XM_630862.1"/>
</dbReference>
<dbReference type="AlphaFoldDB" id="Q54GW5"/>
<dbReference type="InParanoid" id="Q54GW5"/>
<dbReference type="PhylomeDB" id="Q54GW5"/>
<organism evidence="1 2">
    <name type="scientific">Dictyostelium discoideum</name>
    <name type="common">Social amoeba</name>
    <dbReference type="NCBI Taxonomy" id="44689"/>
    <lineage>
        <taxon>Eukaryota</taxon>
        <taxon>Amoebozoa</taxon>
        <taxon>Evosea</taxon>
        <taxon>Eumycetozoa</taxon>
        <taxon>Dictyostelia</taxon>
        <taxon>Dictyosteliales</taxon>
        <taxon>Dictyosteliaceae</taxon>
        <taxon>Dictyostelium</taxon>
    </lineage>
</organism>
<dbReference type="HOGENOM" id="CLU_1108737_0_0_1"/>
<dbReference type="GeneID" id="8627369"/>
<dbReference type="Proteomes" id="UP000002195">
    <property type="component" value="Unassembled WGS sequence"/>
</dbReference>
<dbReference type="InterPro" id="IPR029058">
    <property type="entry name" value="AB_hydrolase_fold"/>
</dbReference>
<dbReference type="dictyBase" id="DDB_G0289889"/>